<gene>
    <name evidence="1" type="ORF">OEZ85_013921</name>
</gene>
<evidence type="ECO:0000313" key="1">
    <source>
        <dbReference type="EMBL" id="WIA17011.1"/>
    </source>
</evidence>
<proteinExistence type="predicted"/>
<accession>A0ABY8UAB9</accession>
<name>A0ABY8UAB9_TETOB</name>
<organism evidence="1 2">
    <name type="scientific">Tetradesmus obliquus</name>
    <name type="common">Green alga</name>
    <name type="synonym">Acutodesmus obliquus</name>
    <dbReference type="NCBI Taxonomy" id="3088"/>
    <lineage>
        <taxon>Eukaryota</taxon>
        <taxon>Viridiplantae</taxon>
        <taxon>Chlorophyta</taxon>
        <taxon>core chlorophytes</taxon>
        <taxon>Chlorophyceae</taxon>
        <taxon>CS clade</taxon>
        <taxon>Sphaeropleales</taxon>
        <taxon>Scenedesmaceae</taxon>
        <taxon>Tetradesmus</taxon>
    </lineage>
</organism>
<dbReference type="Proteomes" id="UP001244341">
    <property type="component" value="Chromosome 8b"/>
</dbReference>
<protein>
    <recommendedName>
        <fullName evidence="3">DUF1499 domain-containing protein</fullName>
    </recommendedName>
</protein>
<dbReference type="Pfam" id="PF07386">
    <property type="entry name" value="DUF1499"/>
    <property type="match status" value="1"/>
</dbReference>
<reference evidence="1 2" key="1">
    <citation type="submission" date="2023-05" db="EMBL/GenBank/DDBJ databases">
        <title>A 100% complete, gapless, phased diploid assembly of the Scenedesmus obliquus UTEX 3031 genome.</title>
        <authorList>
            <person name="Biondi T.C."/>
            <person name="Hanschen E.R."/>
            <person name="Kwon T."/>
            <person name="Eng W."/>
            <person name="Kruse C.P.S."/>
            <person name="Koehler S.I."/>
            <person name="Kunde Y."/>
            <person name="Gleasner C.D."/>
            <person name="You Mak K.T."/>
            <person name="Polle J."/>
            <person name="Hovde B.T."/>
            <person name="Starkenburg S.R."/>
        </authorList>
    </citation>
    <scope>NUCLEOTIDE SEQUENCE [LARGE SCALE GENOMIC DNA]</scope>
    <source>
        <strain evidence="1 2">DOE0152z</strain>
    </source>
</reference>
<sequence length="163" mass="17941">MLLGILRRLLPVHDISSDYEDPPQFLQGKQTRPQLVGLLKLFYADIKPLTIAAADPAAVYAAALDAAKAMPRWEVTAEQPPNSRSSSSSSAASFQAVATTKAMRFKDDIVVRFRPVQGRAEVLVDVRSRSRIGQGDIGANGARILQYQRKLCALLQERHLSKL</sequence>
<evidence type="ECO:0000313" key="2">
    <source>
        <dbReference type="Proteomes" id="UP001244341"/>
    </source>
</evidence>
<dbReference type="EMBL" id="CP126215">
    <property type="protein sequence ID" value="WIA17011.1"/>
    <property type="molecule type" value="Genomic_DNA"/>
</dbReference>
<evidence type="ECO:0008006" key="3">
    <source>
        <dbReference type="Google" id="ProtNLM"/>
    </source>
</evidence>
<keyword evidence="2" id="KW-1185">Reference proteome</keyword>
<dbReference type="InterPro" id="IPR010865">
    <property type="entry name" value="DUF1499"/>
</dbReference>